<sequence length="66" mass="7591">SQNVFWHIQNSDPHHALSFDRLHSNNSGLFGHHLWSGFKVLIMRCGHAQSAQVNTQYDIHPCLHFA</sequence>
<comment type="caution">
    <text evidence="1">The sequence shown here is derived from an EMBL/GenBank/DDBJ whole genome shotgun (WGS) entry which is preliminary data.</text>
</comment>
<organism evidence="1 2">
    <name type="scientific">Russula earlei</name>
    <dbReference type="NCBI Taxonomy" id="71964"/>
    <lineage>
        <taxon>Eukaryota</taxon>
        <taxon>Fungi</taxon>
        <taxon>Dikarya</taxon>
        <taxon>Basidiomycota</taxon>
        <taxon>Agaricomycotina</taxon>
        <taxon>Agaricomycetes</taxon>
        <taxon>Russulales</taxon>
        <taxon>Russulaceae</taxon>
        <taxon>Russula</taxon>
    </lineage>
</organism>
<name>A0ACC0TVN9_9AGAM</name>
<evidence type="ECO:0000313" key="1">
    <source>
        <dbReference type="EMBL" id="KAI9450063.1"/>
    </source>
</evidence>
<dbReference type="EMBL" id="JAGFNK010000456">
    <property type="protein sequence ID" value="KAI9450063.1"/>
    <property type="molecule type" value="Genomic_DNA"/>
</dbReference>
<feature type="non-terminal residue" evidence="1">
    <location>
        <position position="1"/>
    </location>
</feature>
<evidence type="ECO:0000313" key="2">
    <source>
        <dbReference type="Proteomes" id="UP001207468"/>
    </source>
</evidence>
<dbReference type="Proteomes" id="UP001207468">
    <property type="component" value="Unassembled WGS sequence"/>
</dbReference>
<proteinExistence type="predicted"/>
<reference evidence="1" key="1">
    <citation type="submission" date="2021-03" db="EMBL/GenBank/DDBJ databases">
        <title>Evolutionary priming and transition to the ectomycorrhizal habit in an iconic lineage of mushroom-forming fungi: is preadaptation a requirement?</title>
        <authorList>
            <consortium name="DOE Joint Genome Institute"/>
            <person name="Looney B.P."/>
            <person name="Miyauchi S."/>
            <person name="Morin E."/>
            <person name="Drula E."/>
            <person name="Courty P.E."/>
            <person name="Chicoki N."/>
            <person name="Fauchery L."/>
            <person name="Kohler A."/>
            <person name="Kuo A."/>
            <person name="LaButti K."/>
            <person name="Pangilinan J."/>
            <person name="Lipzen A."/>
            <person name="Riley R."/>
            <person name="Andreopoulos W."/>
            <person name="He G."/>
            <person name="Johnson J."/>
            <person name="Barry K.W."/>
            <person name="Grigoriev I.V."/>
            <person name="Nagy L."/>
            <person name="Hibbett D."/>
            <person name="Henrissat B."/>
            <person name="Matheny P.B."/>
            <person name="Labbe J."/>
            <person name="Martin A.F."/>
        </authorList>
    </citation>
    <scope>NUCLEOTIDE SEQUENCE</scope>
    <source>
        <strain evidence="1">BPL698</strain>
    </source>
</reference>
<accession>A0ACC0TVN9</accession>
<protein>
    <submittedName>
        <fullName evidence="1">Uncharacterized protein</fullName>
    </submittedName>
</protein>
<keyword evidence="2" id="KW-1185">Reference proteome</keyword>
<gene>
    <name evidence="1" type="ORF">F5148DRAFT_987266</name>
</gene>